<dbReference type="EMBL" id="SHBL01000005">
    <property type="protein sequence ID" value="RZO24573.1"/>
    <property type="molecule type" value="Genomic_DNA"/>
</dbReference>
<evidence type="ECO:0000256" key="1">
    <source>
        <dbReference type="ARBA" id="ARBA00022670"/>
    </source>
</evidence>
<dbReference type="GO" id="GO:0006508">
    <property type="term" value="P:proteolysis"/>
    <property type="evidence" value="ECO:0007669"/>
    <property type="project" value="UniProtKB-KW"/>
</dbReference>
<dbReference type="PRINTS" id="PR00834">
    <property type="entry name" value="PROTEASES2C"/>
</dbReference>
<dbReference type="InterPro" id="IPR009003">
    <property type="entry name" value="Peptidase_S1_PA"/>
</dbReference>
<reference evidence="3 4" key="1">
    <citation type="submission" date="2019-02" db="EMBL/GenBank/DDBJ databases">
        <title>Prokaryotic population dynamics and viral predation in marine succession experiment using metagenomics: the confinement effect.</title>
        <authorList>
            <person name="Haro-Moreno J.M."/>
            <person name="Rodriguez-Valera F."/>
            <person name="Lopez-Perez M."/>
        </authorList>
    </citation>
    <scope>NUCLEOTIDE SEQUENCE [LARGE SCALE GENOMIC DNA]</scope>
    <source>
        <strain evidence="3">MED-G166</strain>
    </source>
</reference>
<evidence type="ECO:0000313" key="4">
    <source>
        <dbReference type="Proteomes" id="UP000320146"/>
    </source>
</evidence>
<dbReference type="SUPFAM" id="SSF50494">
    <property type="entry name" value="Trypsin-like serine proteases"/>
    <property type="match status" value="1"/>
</dbReference>
<dbReference type="Gene3D" id="2.40.10.120">
    <property type="match status" value="1"/>
</dbReference>
<dbReference type="AlphaFoldDB" id="A0A520MTL7"/>
<gene>
    <name evidence="3" type="ORF">EVA99_01100</name>
</gene>
<dbReference type="PANTHER" id="PTHR43343">
    <property type="entry name" value="PEPTIDASE S12"/>
    <property type="match status" value="1"/>
</dbReference>
<accession>A0A520MTL7</accession>
<protein>
    <submittedName>
        <fullName evidence="3">Trypsin-like serine protease</fullName>
    </submittedName>
</protein>
<proteinExistence type="predicted"/>
<sequence length="322" mass="34735">MKNLFLLILFFGVFFGAQFVYFENRLSDQKEINFDDVSASIVTIESINNRGKSFGSGVLISDDGYIITAFHVLSGNLSTVKIAGKSYLANLIGFDEFADLAVLKINEQDLKPIEFSNGDGLQIGQTVYAIGNPYNLGTSVSRGILSATGRNFGNPYLDIIQTDAAINKGNSGGALINSDGELIGLSTLIASASGGSDGVGFALPSDKVLSITNEIIKYGKVNRAWLGDFRFRSGFFTPTNSSTRIPVLYAVELNSNSNFTDGLKDGDIIISIKGAEARWNILLASVNSIIPGEVLDLRVIRSDKELDLKLITKERPNTPQAL</sequence>
<keyword evidence="2" id="KW-0378">Hydrolase</keyword>
<dbReference type="InterPro" id="IPR051201">
    <property type="entry name" value="Chloro_Bact_Ser_Proteases"/>
</dbReference>
<dbReference type="Pfam" id="PF13365">
    <property type="entry name" value="Trypsin_2"/>
    <property type="match status" value="1"/>
</dbReference>
<dbReference type="InterPro" id="IPR036034">
    <property type="entry name" value="PDZ_sf"/>
</dbReference>
<name>A0A520MTL7_9GAMM</name>
<dbReference type="InterPro" id="IPR001940">
    <property type="entry name" value="Peptidase_S1C"/>
</dbReference>
<dbReference type="PANTHER" id="PTHR43343:SF3">
    <property type="entry name" value="PROTEASE DO-LIKE 8, CHLOROPLASTIC"/>
    <property type="match status" value="1"/>
</dbReference>
<dbReference type="Gene3D" id="2.30.42.10">
    <property type="match status" value="1"/>
</dbReference>
<dbReference type="Proteomes" id="UP000320146">
    <property type="component" value="Unassembled WGS sequence"/>
</dbReference>
<dbReference type="SUPFAM" id="SSF50156">
    <property type="entry name" value="PDZ domain-like"/>
    <property type="match status" value="1"/>
</dbReference>
<keyword evidence="1 3" id="KW-0645">Protease</keyword>
<comment type="caution">
    <text evidence="3">The sequence shown here is derived from an EMBL/GenBank/DDBJ whole genome shotgun (WGS) entry which is preliminary data.</text>
</comment>
<evidence type="ECO:0000313" key="3">
    <source>
        <dbReference type="EMBL" id="RZO24573.1"/>
    </source>
</evidence>
<organism evidence="3 4">
    <name type="scientific">SAR86 cluster bacterium</name>
    <dbReference type="NCBI Taxonomy" id="2030880"/>
    <lineage>
        <taxon>Bacteria</taxon>
        <taxon>Pseudomonadati</taxon>
        <taxon>Pseudomonadota</taxon>
        <taxon>Gammaproteobacteria</taxon>
        <taxon>SAR86 cluster</taxon>
    </lineage>
</organism>
<evidence type="ECO:0000256" key="2">
    <source>
        <dbReference type="ARBA" id="ARBA00022801"/>
    </source>
</evidence>
<dbReference type="GO" id="GO:0004252">
    <property type="term" value="F:serine-type endopeptidase activity"/>
    <property type="evidence" value="ECO:0007669"/>
    <property type="project" value="InterPro"/>
</dbReference>